<dbReference type="Proteomes" id="UP001557465">
    <property type="component" value="Unassembled WGS sequence"/>
</dbReference>
<evidence type="ECO:0000256" key="3">
    <source>
        <dbReference type="ARBA" id="ARBA00023163"/>
    </source>
</evidence>
<dbReference type="SUPFAM" id="SSF52317">
    <property type="entry name" value="Class I glutamine amidotransferase-like"/>
    <property type="match status" value="1"/>
</dbReference>
<dbReference type="SMART" id="SM00342">
    <property type="entry name" value="HTH_ARAC"/>
    <property type="match status" value="1"/>
</dbReference>
<keyword evidence="1" id="KW-0805">Transcription regulation</keyword>
<gene>
    <name evidence="5" type="ORF">AB4874_07735</name>
</gene>
<dbReference type="PROSITE" id="PS01124">
    <property type="entry name" value="HTH_ARAC_FAMILY_2"/>
    <property type="match status" value="1"/>
</dbReference>
<dbReference type="InterPro" id="IPR002818">
    <property type="entry name" value="DJ-1/PfpI"/>
</dbReference>
<organism evidence="5 6">
    <name type="scientific">Thioclava arctica</name>
    <dbReference type="NCBI Taxonomy" id="3238301"/>
    <lineage>
        <taxon>Bacteria</taxon>
        <taxon>Pseudomonadati</taxon>
        <taxon>Pseudomonadota</taxon>
        <taxon>Alphaproteobacteria</taxon>
        <taxon>Rhodobacterales</taxon>
        <taxon>Paracoccaceae</taxon>
        <taxon>Thioclava</taxon>
    </lineage>
</organism>
<dbReference type="InterPro" id="IPR018062">
    <property type="entry name" value="HTH_AraC-typ_CS"/>
</dbReference>
<dbReference type="Gene3D" id="1.10.10.60">
    <property type="entry name" value="Homeodomain-like"/>
    <property type="match status" value="1"/>
</dbReference>
<reference evidence="5 6" key="1">
    <citation type="journal article" date="2011" name="Int. J. Syst. Evol. Microbiol.">
        <title>Zhongshania antarctica gen. nov., sp. nov. and Zhongshania guokunii sp. nov., gammaproteobacteria respectively isolated from coastal attached (fast) ice and surface seawater of the Antarctic.</title>
        <authorList>
            <person name="Li H.J."/>
            <person name="Zhang X.Y."/>
            <person name="Chen C.X."/>
            <person name="Zhang Y.J."/>
            <person name="Gao Z.M."/>
            <person name="Yu Y."/>
            <person name="Chen X.L."/>
            <person name="Chen B."/>
            <person name="Zhang Y.Z."/>
        </authorList>
    </citation>
    <scope>NUCLEOTIDE SEQUENCE [LARGE SCALE GENOMIC DNA]</scope>
    <source>
        <strain evidence="5 6">15-R06ZXC-3</strain>
    </source>
</reference>
<dbReference type="CDD" id="cd03136">
    <property type="entry name" value="GATase1_AraC_ArgR_like"/>
    <property type="match status" value="1"/>
</dbReference>
<evidence type="ECO:0000259" key="4">
    <source>
        <dbReference type="PROSITE" id="PS01124"/>
    </source>
</evidence>
<evidence type="ECO:0000256" key="2">
    <source>
        <dbReference type="ARBA" id="ARBA00023125"/>
    </source>
</evidence>
<evidence type="ECO:0000313" key="5">
    <source>
        <dbReference type="EMBL" id="MEX1661545.1"/>
    </source>
</evidence>
<dbReference type="InterPro" id="IPR018060">
    <property type="entry name" value="HTH_AraC"/>
</dbReference>
<dbReference type="RefSeq" id="WP_368391553.1">
    <property type="nucleotide sequence ID" value="NZ_JBFRYC010000003.1"/>
</dbReference>
<dbReference type="SUPFAM" id="SSF46689">
    <property type="entry name" value="Homeodomain-like"/>
    <property type="match status" value="2"/>
</dbReference>
<comment type="caution">
    <text evidence="5">The sequence shown here is derived from an EMBL/GenBank/DDBJ whole genome shotgun (WGS) entry which is preliminary data.</text>
</comment>
<keyword evidence="6" id="KW-1185">Reference proteome</keyword>
<keyword evidence="3" id="KW-0804">Transcription</keyword>
<name>A0ABV3TIZ5_9RHOB</name>
<feature type="domain" description="HTH araC/xylS-type" evidence="4">
    <location>
        <begin position="233"/>
        <end position="331"/>
    </location>
</feature>
<dbReference type="PANTHER" id="PTHR43130">
    <property type="entry name" value="ARAC-FAMILY TRANSCRIPTIONAL REGULATOR"/>
    <property type="match status" value="1"/>
</dbReference>
<protein>
    <submittedName>
        <fullName evidence="5">GlxA family transcriptional regulator</fullName>
    </submittedName>
</protein>
<dbReference type="EMBL" id="JBFRYC010000003">
    <property type="protein sequence ID" value="MEX1661545.1"/>
    <property type="molecule type" value="Genomic_DNA"/>
</dbReference>
<dbReference type="PROSITE" id="PS00041">
    <property type="entry name" value="HTH_ARAC_FAMILY_1"/>
    <property type="match status" value="1"/>
</dbReference>
<dbReference type="InterPro" id="IPR052158">
    <property type="entry name" value="INH-QAR"/>
</dbReference>
<accession>A0ABV3TIZ5</accession>
<dbReference type="Pfam" id="PF12833">
    <property type="entry name" value="HTH_18"/>
    <property type="match status" value="1"/>
</dbReference>
<dbReference type="Gene3D" id="3.40.50.880">
    <property type="match status" value="1"/>
</dbReference>
<dbReference type="InterPro" id="IPR009057">
    <property type="entry name" value="Homeodomain-like_sf"/>
</dbReference>
<evidence type="ECO:0000313" key="6">
    <source>
        <dbReference type="Proteomes" id="UP001557465"/>
    </source>
</evidence>
<dbReference type="InterPro" id="IPR029062">
    <property type="entry name" value="Class_I_gatase-like"/>
</dbReference>
<keyword evidence="2" id="KW-0238">DNA-binding</keyword>
<sequence length="335" mass="37632">MIDALTDTHAGGAEPGGDRNRPMRIGILLFPSFSMMACASAIEPFRAVNRLADQQFYDLHLLSSTGGGISASNGFKLETEALAFAPELDRIFVVASLDIEKICDKTATRFLQRFAITGKPIGALSNGSFVLARAGVLDGYRCTLHWESLGQFSEEFPTIETCREIYVRDRNRWTCAGGIAAIDLMLEQIATDISGTLAAEVAEQFLHSRIRGPQEFQRMETKWRYGVRDERINAAIRLMEQNLELLVEISDIAYQCNLSLRHMERLWHKHFQMTPKQFYVRLRLKEAQRLLKETSEPIAAIALRCGFVSASHLGSVYRRSFGHTPGTERRRVSGG</sequence>
<dbReference type="PANTHER" id="PTHR43130:SF3">
    <property type="entry name" value="HTH-TYPE TRANSCRIPTIONAL REGULATOR RV1931C"/>
    <property type="match status" value="1"/>
</dbReference>
<dbReference type="Pfam" id="PF01965">
    <property type="entry name" value="DJ-1_PfpI"/>
    <property type="match status" value="1"/>
</dbReference>
<evidence type="ECO:0000256" key="1">
    <source>
        <dbReference type="ARBA" id="ARBA00023015"/>
    </source>
</evidence>
<proteinExistence type="predicted"/>